<organism evidence="1 2">
    <name type="scientific">Gulo gulo</name>
    <name type="common">Wolverine</name>
    <name type="synonym">Gluton</name>
    <dbReference type="NCBI Taxonomy" id="48420"/>
    <lineage>
        <taxon>Eukaryota</taxon>
        <taxon>Metazoa</taxon>
        <taxon>Chordata</taxon>
        <taxon>Craniata</taxon>
        <taxon>Vertebrata</taxon>
        <taxon>Euteleostomi</taxon>
        <taxon>Mammalia</taxon>
        <taxon>Eutheria</taxon>
        <taxon>Laurasiatheria</taxon>
        <taxon>Carnivora</taxon>
        <taxon>Caniformia</taxon>
        <taxon>Musteloidea</taxon>
        <taxon>Mustelidae</taxon>
        <taxon>Guloninae</taxon>
        <taxon>Gulo</taxon>
    </lineage>
</organism>
<dbReference type="Proteomes" id="UP000269945">
    <property type="component" value="Unassembled WGS sequence"/>
</dbReference>
<gene>
    <name evidence="1" type="ORF">BN2614_LOCUS1</name>
</gene>
<name>A0A9X9M5A8_GULGU</name>
<dbReference type="AlphaFoldDB" id="A0A9X9M5A8"/>
<evidence type="ECO:0000313" key="2">
    <source>
        <dbReference type="Proteomes" id="UP000269945"/>
    </source>
</evidence>
<sequence>MTSLLPASWEAIKVHAYCFSVAECQLAFEWIIAAVKAVTLETTIVRLNYLKHHHEKKYL</sequence>
<protein>
    <submittedName>
        <fullName evidence="1">Uncharacterized protein</fullName>
    </submittedName>
</protein>
<dbReference type="EMBL" id="CYRY02042903">
    <property type="protein sequence ID" value="VCX36926.1"/>
    <property type="molecule type" value="Genomic_DNA"/>
</dbReference>
<keyword evidence="2" id="KW-1185">Reference proteome</keyword>
<proteinExistence type="predicted"/>
<comment type="caution">
    <text evidence="1">The sequence shown here is derived from an EMBL/GenBank/DDBJ whole genome shotgun (WGS) entry which is preliminary data.</text>
</comment>
<reference evidence="1 2" key="1">
    <citation type="submission" date="2018-10" db="EMBL/GenBank/DDBJ databases">
        <authorList>
            <person name="Ekblom R."/>
            <person name="Jareborg N."/>
        </authorList>
    </citation>
    <scope>NUCLEOTIDE SEQUENCE [LARGE SCALE GENOMIC DNA]</scope>
    <source>
        <tissue evidence="1">Muscle</tissue>
    </source>
</reference>
<accession>A0A9X9M5A8</accession>
<evidence type="ECO:0000313" key="1">
    <source>
        <dbReference type="EMBL" id="VCX36926.1"/>
    </source>
</evidence>